<reference evidence="1" key="1">
    <citation type="journal article" date="2014" name="Appl. Environ. Microbiol.">
        <title>Comparative genomic and morphological analysis of Listeria phages isolated from farm environments.</title>
        <authorList>
            <person name="Denes T."/>
            <person name="Vongkamjan K."/>
            <person name="Ackermann H.W."/>
            <person name="Moreno Switt A.I."/>
            <person name="Wiedmann M."/>
            <person name="den Bakker H.C."/>
        </authorList>
    </citation>
    <scope>NUCLEOTIDE SEQUENCE</scope>
</reference>
<proteinExistence type="predicted"/>
<organism evidence="1">
    <name type="scientific">Listeria phage LP-032</name>
    <dbReference type="NCBI Taxonomy" id="1173746"/>
    <lineage>
        <taxon>Viruses</taxon>
        <taxon>Duplodnaviria</taxon>
        <taxon>Heunggongvirae</taxon>
        <taxon>Uroviricota</taxon>
        <taxon>Caudoviricetes</taxon>
        <taxon>Homburgvirus</taxon>
        <taxon>Homburgvirus LP26</taxon>
    </lineage>
</organism>
<name>A0A059T6I5_9CAUD</name>
<evidence type="ECO:0000313" key="1">
    <source>
        <dbReference type="EMBL" id="AHL18887.1"/>
    </source>
</evidence>
<dbReference type="EMBL" id="KJ094025">
    <property type="protein sequence ID" value="AHL18887.1"/>
    <property type="molecule type" value="Genomic_DNA"/>
</dbReference>
<sequence>MAKKKIDYKDWESIPVSEWNGSSFNSYIASKNMALFGKEHHVSSYPQQNSLIKRYGEQHTKEFVKQVIDNSFEAWQFKGRTTPINFMFIYCSLREEIERATIAQFMGEDVESTIDVDKDKIDYSDFF</sequence>
<protein>
    <submittedName>
        <fullName evidence="1">Uncharacterized protein</fullName>
    </submittedName>
</protein>
<gene>
    <name evidence="1" type="ORF">LP032_038</name>
</gene>
<accession>A0A059T6I5</accession>